<keyword evidence="1" id="KW-0614">Plasmid</keyword>
<accession>A0A343VRM8</accession>
<dbReference type="RefSeq" id="WP_155921985.1">
    <property type="nucleotide sequence ID" value="NZ_MF600313.1"/>
</dbReference>
<gene>
    <name evidence="1" type="ORF">B5P44_p00257</name>
</gene>
<reference evidence="1" key="1">
    <citation type="journal article" date="2018" name="Front. Microbiol.">
        <title>Beyond the Limits: tRNA Array Units in Mycobacterium Genomes.</title>
        <authorList>
            <person name="Morgado S.M."/>
            <person name="Vicente A.C."/>
        </authorList>
    </citation>
    <scope>NUCLEOTIDE SEQUENCE</scope>
    <source>
        <strain evidence="1">CBMA 213</strain>
        <plasmid evidence="1">pCBMA213_1</plasmid>
    </source>
</reference>
<proteinExistence type="predicted"/>
<organism evidence="1">
    <name type="scientific">Mycolicibacterium sp. CBMA 213</name>
    <dbReference type="NCBI Taxonomy" id="1968788"/>
    <lineage>
        <taxon>Bacteria</taxon>
        <taxon>Bacillati</taxon>
        <taxon>Actinomycetota</taxon>
        <taxon>Actinomycetes</taxon>
        <taxon>Mycobacteriales</taxon>
        <taxon>Mycobacteriaceae</taxon>
        <taxon>Mycolicibacterium</taxon>
    </lineage>
</organism>
<geneLocation type="plasmid" evidence="1">
    <name>pCBMA213_1</name>
</geneLocation>
<protein>
    <submittedName>
        <fullName evidence="1">Uncharacterized protein</fullName>
    </submittedName>
</protein>
<sequence length="130" mass="14185">MAVTAFANDNDIIDQHVAGVLDGHHDLLGDETGRAVCQCGEALEPAVADEPGAVVRAHTLHQAAVLRHGMKLEVQWTRTVAEVFPCGVHPSKSSVEARNANLDEMYPDMRGRRGVALSFVTPWTKWEDQS</sequence>
<name>A0A343VRM8_9MYCO</name>
<dbReference type="EMBL" id="MF600313">
    <property type="protein sequence ID" value="AVN58552.1"/>
    <property type="molecule type" value="Genomic_DNA"/>
</dbReference>
<dbReference type="AlphaFoldDB" id="A0A343VRM8"/>
<evidence type="ECO:0000313" key="1">
    <source>
        <dbReference type="EMBL" id="AVN58552.1"/>
    </source>
</evidence>